<sequence length="660" mass="68327">MRHLRVSLPLRLTVLASVAALAACGGSNDSSPPSASNPSTTTATASIPAPPADPGFVDNAAIPDVPAFVDTIATNQRGDARYATLATNAGVRVVSRFLDIWQPLTEIVDAGVSAPANGSFPAVVQSTWTGLPNDGTPGGAIVNSAVHAANIQFVVTETTNRTQAQADAAYYDDRRGKGYSVTDGMGPLTNAWRAAAQQTTTITSIPADATTVLYNDSGNNIGVSSSGGNTNFGKVVDLLNSMGNNASTEPAKRFYKYARPYRWSTSVVVDPTLVPAESTTPSTDGGYISGHEAEAMRDAMTMAYVLPERFQEMASRGLELGENRIFAGMHSPLDVIAGRMFALAASAANLSDPNNATLKSAAFSQAHAALMQSTNTDSTTFAAFAHSGTAATDRFADYATNKADFIRRMTFGFAPIESTNAPAVVPKGAEVLLETRFPYLSAAQRRVVLKTTELPSGYPVMDDAEGWGRLNMFAAGDGYGAFDGSVIVSMDASQGGFNASDLWRNDISGAGKLTLQGSGTLKLGGNNTWSGGSQVSGGVLEADSPNAFGAGDVYLGAGGVTIAASSPVSIVGKYTQLAGTTLELDIDGNGAGQLRVGNQLTIAGGTLHVKFVNGYAPKVGDTIDLIDGNGATKQFTTITVDGHKATPVYSPTGVSVHIDS</sequence>
<evidence type="ECO:0000256" key="3">
    <source>
        <dbReference type="SAM" id="SignalP"/>
    </source>
</evidence>
<dbReference type="STRING" id="754502.BJG93_22200"/>
<name>A0A1I9YP76_9BURK</name>
<dbReference type="Proteomes" id="UP000179860">
    <property type="component" value="Chromosome 2"/>
</dbReference>
<accession>A0A1I9YP76</accession>
<evidence type="ECO:0000259" key="4">
    <source>
        <dbReference type="Pfam" id="PF01569"/>
    </source>
</evidence>
<dbReference type="EMBL" id="CP017562">
    <property type="protein sequence ID" value="APA88109.1"/>
    <property type="molecule type" value="Genomic_DNA"/>
</dbReference>
<dbReference type="SUPFAM" id="SSF48317">
    <property type="entry name" value="Acid phosphatase/Vanadium-dependent haloperoxidase"/>
    <property type="match status" value="1"/>
</dbReference>
<feature type="domain" description="Phosphatidic acid phosphatase type 2/haloperoxidase" evidence="4">
    <location>
        <begin position="236"/>
        <end position="347"/>
    </location>
</feature>
<dbReference type="RefSeq" id="WP_034478135.1">
    <property type="nucleotide sequence ID" value="NZ_CP017562.2"/>
</dbReference>
<organism evidence="5 6">
    <name type="scientific">Paraburkholderia sprentiae WSM5005</name>
    <dbReference type="NCBI Taxonomy" id="754502"/>
    <lineage>
        <taxon>Bacteria</taxon>
        <taxon>Pseudomonadati</taxon>
        <taxon>Pseudomonadota</taxon>
        <taxon>Betaproteobacteria</taxon>
        <taxon>Burkholderiales</taxon>
        <taxon>Burkholderiaceae</taxon>
        <taxon>Paraburkholderia</taxon>
    </lineage>
</organism>
<feature type="compositionally biased region" description="Low complexity" evidence="2">
    <location>
        <begin position="26"/>
        <end position="47"/>
    </location>
</feature>
<feature type="signal peptide" evidence="3">
    <location>
        <begin position="1"/>
        <end position="22"/>
    </location>
</feature>
<dbReference type="OrthoDB" id="9780507at2"/>
<dbReference type="InterPro" id="IPR013425">
    <property type="entry name" value="Autotrns_rpt"/>
</dbReference>
<dbReference type="PROSITE" id="PS51257">
    <property type="entry name" value="PROKAR_LIPOPROTEIN"/>
    <property type="match status" value="1"/>
</dbReference>
<proteinExistence type="predicted"/>
<reference evidence="5" key="1">
    <citation type="submission" date="2016-09" db="EMBL/GenBank/DDBJ databases">
        <title>The Complete Genome of Burkholderia sprentiae wsm5005.</title>
        <authorList>
            <person name="De Meyer S."/>
            <person name="Wang P."/>
            <person name="Terpolilli J."/>
        </authorList>
    </citation>
    <scope>NUCLEOTIDE SEQUENCE [LARGE SCALE GENOMIC DNA]</scope>
    <source>
        <strain evidence="5">WSM5005</strain>
    </source>
</reference>
<reference evidence="5" key="2">
    <citation type="submission" date="2021-06" db="EMBL/GenBank/DDBJ databases">
        <authorList>
            <person name="Rogers T.H."/>
            <person name="Ramsay J.P."/>
            <person name="Wang P."/>
            <person name="Terpolilli J."/>
        </authorList>
    </citation>
    <scope>NUCLEOTIDE SEQUENCE [LARGE SCALE GENOMIC DNA]</scope>
    <source>
        <strain evidence="5">WSM5005</strain>
    </source>
</reference>
<keyword evidence="6" id="KW-1185">Reference proteome</keyword>
<evidence type="ECO:0000313" key="6">
    <source>
        <dbReference type="Proteomes" id="UP000179860"/>
    </source>
</evidence>
<evidence type="ECO:0000256" key="2">
    <source>
        <dbReference type="SAM" id="MobiDB-lite"/>
    </source>
</evidence>
<dbReference type="Pfam" id="PF12951">
    <property type="entry name" value="PATR"/>
    <property type="match status" value="1"/>
</dbReference>
<dbReference type="NCBIfam" id="TIGR02601">
    <property type="entry name" value="autotrns_rpt"/>
    <property type="match status" value="1"/>
</dbReference>
<gene>
    <name evidence="5" type="ORF">BJG93_22200</name>
</gene>
<dbReference type="AlphaFoldDB" id="A0A1I9YP76"/>
<feature type="chain" id="PRO_5009607511" evidence="3">
    <location>
        <begin position="23"/>
        <end position="660"/>
    </location>
</feature>
<dbReference type="InterPro" id="IPR036938">
    <property type="entry name" value="PAP2/HPO_sf"/>
</dbReference>
<feature type="region of interest" description="Disordered" evidence="2">
    <location>
        <begin position="26"/>
        <end position="56"/>
    </location>
</feature>
<keyword evidence="1 3" id="KW-0732">Signal</keyword>
<evidence type="ECO:0000256" key="1">
    <source>
        <dbReference type="ARBA" id="ARBA00022729"/>
    </source>
</evidence>
<protein>
    <submittedName>
        <fullName evidence="5">Phosphatase PAP2 family protein</fullName>
    </submittedName>
</protein>
<dbReference type="InterPro" id="IPR000326">
    <property type="entry name" value="PAP2/HPO"/>
</dbReference>
<dbReference type="Pfam" id="PF01569">
    <property type="entry name" value="PAP2"/>
    <property type="match status" value="1"/>
</dbReference>
<dbReference type="KEGG" id="pspw:BJG93_22200"/>
<evidence type="ECO:0000313" key="5">
    <source>
        <dbReference type="EMBL" id="APA88109.1"/>
    </source>
</evidence>
<dbReference type="Gene3D" id="1.20.144.10">
    <property type="entry name" value="Phosphatidic acid phosphatase type 2/haloperoxidase"/>
    <property type="match status" value="1"/>
</dbReference>